<dbReference type="AlphaFoldDB" id="A0AAN9KE32"/>
<dbReference type="EMBL" id="JAYMYQ010000008">
    <property type="protein sequence ID" value="KAK7315732.1"/>
    <property type="molecule type" value="Genomic_DNA"/>
</dbReference>
<evidence type="ECO:0000313" key="2">
    <source>
        <dbReference type="Proteomes" id="UP001367508"/>
    </source>
</evidence>
<sequence length="76" mass="8842">MHTLFDLIDGNQRDPASVFALIDNIHQPILERKSYGFNIPACSQPLARDESWVRTLARAFLLNTFHFCQHRALQQF</sequence>
<accession>A0AAN9KE32</accession>
<reference evidence="1 2" key="1">
    <citation type="submission" date="2024-01" db="EMBL/GenBank/DDBJ databases">
        <title>The genomes of 5 underutilized Papilionoideae crops provide insights into root nodulation and disease resistanc.</title>
        <authorList>
            <person name="Jiang F."/>
        </authorList>
    </citation>
    <scope>NUCLEOTIDE SEQUENCE [LARGE SCALE GENOMIC DNA]</scope>
    <source>
        <strain evidence="1">LVBAO_FW01</strain>
        <tissue evidence="1">Leaves</tissue>
    </source>
</reference>
<proteinExistence type="predicted"/>
<dbReference type="Proteomes" id="UP001367508">
    <property type="component" value="Unassembled WGS sequence"/>
</dbReference>
<organism evidence="1 2">
    <name type="scientific">Canavalia gladiata</name>
    <name type="common">Sword bean</name>
    <name type="synonym">Dolichos gladiatus</name>
    <dbReference type="NCBI Taxonomy" id="3824"/>
    <lineage>
        <taxon>Eukaryota</taxon>
        <taxon>Viridiplantae</taxon>
        <taxon>Streptophyta</taxon>
        <taxon>Embryophyta</taxon>
        <taxon>Tracheophyta</taxon>
        <taxon>Spermatophyta</taxon>
        <taxon>Magnoliopsida</taxon>
        <taxon>eudicotyledons</taxon>
        <taxon>Gunneridae</taxon>
        <taxon>Pentapetalae</taxon>
        <taxon>rosids</taxon>
        <taxon>fabids</taxon>
        <taxon>Fabales</taxon>
        <taxon>Fabaceae</taxon>
        <taxon>Papilionoideae</taxon>
        <taxon>50 kb inversion clade</taxon>
        <taxon>NPAAA clade</taxon>
        <taxon>indigoferoid/millettioid clade</taxon>
        <taxon>Phaseoleae</taxon>
        <taxon>Canavalia</taxon>
    </lineage>
</organism>
<comment type="caution">
    <text evidence="1">The sequence shown here is derived from an EMBL/GenBank/DDBJ whole genome shotgun (WGS) entry which is preliminary data.</text>
</comment>
<gene>
    <name evidence="1" type="ORF">VNO77_34302</name>
</gene>
<evidence type="ECO:0000313" key="1">
    <source>
        <dbReference type="EMBL" id="KAK7315732.1"/>
    </source>
</evidence>
<name>A0AAN9KE32_CANGL</name>
<protein>
    <submittedName>
        <fullName evidence="1">Uncharacterized protein</fullName>
    </submittedName>
</protein>
<keyword evidence="2" id="KW-1185">Reference proteome</keyword>